<comment type="caution">
    <text evidence="1">The sequence shown here is derived from an EMBL/GenBank/DDBJ whole genome shotgun (WGS) entry which is preliminary data.</text>
</comment>
<dbReference type="AlphaFoldDB" id="A0A428UL60"/>
<evidence type="ECO:0000313" key="2">
    <source>
        <dbReference type="Proteomes" id="UP000287144"/>
    </source>
</evidence>
<accession>A0A428UL60</accession>
<reference evidence="1 2" key="1">
    <citation type="submission" date="2017-06" db="EMBL/GenBank/DDBJ databases">
        <title>Comparative genomic analysis of Ambrosia Fusariam Clade fungi.</title>
        <authorList>
            <person name="Stajich J.E."/>
            <person name="Carrillo J."/>
            <person name="Kijimoto T."/>
            <person name="Eskalen A."/>
            <person name="O'Donnell K."/>
            <person name="Kasson M."/>
        </authorList>
    </citation>
    <scope>NUCLEOTIDE SEQUENCE [LARGE SCALE GENOMIC DNA]</scope>
    <source>
        <strain evidence="1 2">NRRL62579</strain>
    </source>
</reference>
<organism evidence="1 2">
    <name type="scientific">Fusarium oligoseptatum</name>
    <dbReference type="NCBI Taxonomy" id="2604345"/>
    <lineage>
        <taxon>Eukaryota</taxon>
        <taxon>Fungi</taxon>
        <taxon>Dikarya</taxon>
        <taxon>Ascomycota</taxon>
        <taxon>Pezizomycotina</taxon>
        <taxon>Sordariomycetes</taxon>
        <taxon>Hypocreomycetidae</taxon>
        <taxon>Hypocreales</taxon>
        <taxon>Nectriaceae</taxon>
        <taxon>Fusarium</taxon>
        <taxon>Fusarium solani species complex</taxon>
    </lineage>
</organism>
<evidence type="ECO:0000313" key="1">
    <source>
        <dbReference type="EMBL" id="RSM14963.1"/>
    </source>
</evidence>
<gene>
    <name evidence="1" type="ORF">CEP52_001099</name>
</gene>
<sequence length="114" mass="13285">MTSPDWVRSVSHIWSAEMMLYSEDGRFSTLLEGFLPLQDFNDSTKKWLLTIKRPLVLKRLHMMSSKYSGEWIRLMGRRVELHMLETVTEEELRKGHQPGTMVTVLVFAATVPFV</sequence>
<dbReference type="Proteomes" id="UP000287144">
    <property type="component" value="Unassembled WGS sequence"/>
</dbReference>
<keyword evidence="2" id="KW-1185">Reference proteome</keyword>
<protein>
    <submittedName>
        <fullName evidence="1">Uncharacterized protein</fullName>
    </submittedName>
</protein>
<dbReference type="STRING" id="1325735.A0A428UL60"/>
<dbReference type="EMBL" id="NKCK01000005">
    <property type="protein sequence ID" value="RSM14963.1"/>
    <property type="molecule type" value="Genomic_DNA"/>
</dbReference>
<proteinExistence type="predicted"/>
<name>A0A428UL60_9HYPO</name>